<dbReference type="SUPFAM" id="SSF53474">
    <property type="entry name" value="alpha/beta-Hydrolases"/>
    <property type="match status" value="1"/>
</dbReference>
<keyword evidence="2 5" id="KW-0378">Hydrolase</keyword>
<dbReference type="InterPro" id="IPR013094">
    <property type="entry name" value="AB_hydrolase_3"/>
</dbReference>
<proteinExistence type="inferred from homology"/>
<feature type="domain" description="Alpha/beta hydrolase fold-3" evidence="4">
    <location>
        <begin position="76"/>
        <end position="280"/>
    </location>
</feature>
<feature type="active site" evidence="3">
    <location>
        <position position="154"/>
    </location>
</feature>
<accession>A0A9D1AIY1</accession>
<evidence type="ECO:0000313" key="6">
    <source>
        <dbReference type="Proteomes" id="UP000886749"/>
    </source>
</evidence>
<comment type="caution">
    <text evidence="5">The sequence shown here is derived from an EMBL/GenBank/DDBJ whole genome shotgun (WGS) entry which is preliminary data.</text>
</comment>
<dbReference type="PROSITE" id="PS01174">
    <property type="entry name" value="LIPASE_GDXG_SER"/>
    <property type="match status" value="1"/>
</dbReference>
<dbReference type="InterPro" id="IPR033140">
    <property type="entry name" value="Lipase_GDXG_put_SER_AS"/>
</dbReference>
<evidence type="ECO:0000256" key="3">
    <source>
        <dbReference type="PROSITE-ProRule" id="PRU10038"/>
    </source>
</evidence>
<dbReference type="InterPro" id="IPR050300">
    <property type="entry name" value="GDXG_lipolytic_enzyme"/>
</dbReference>
<dbReference type="PANTHER" id="PTHR48081">
    <property type="entry name" value="AB HYDROLASE SUPERFAMILY PROTEIN C4A8.06C"/>
    <property type="match status" value="1"/>
</dbReference>
<name>A0A9D1AIY1_9FIRM</name>
<evidence type="ECO:0000259" key="4">
    <source>
        <dbReference type="Pfam" id="PF07859"/>
    </source>
</evidence>
<protein>
    <submittedName>
        <fullName evidence="5">Alpha/beta hydrolase</fullName>
    </submittedName>
</protein>
<dbReference type="Gene3D" id="3.40.50.1820">
    <property type="entry name" value="alpha/beta hydrolase"/>
    <property type="match status" value="1"/>
</dbReference>
<evidence type="ECO:0000256" key="1">
    <source>
        <dbReference type="ARBA" id="ARBA00010515"/>
    </source>
</evidence>
<dbReference type="Pfam" id="PF07859">
    <property type="entry name" value="Abhydrolase_3"/>
    <property type="match status" value="1"/>
</dbReference>
<sequence>MTNYPISPYFKRINRKMPYSKPLFRLAGPVQKLLLRCIPLDQALTANQLLLAGFQSLPIPATLFSPKSGSGLLPCLLLFHGGGFGYRAAPYHKKLAMLYARETGCKVLFPDYHLLPSYSYPAAKEDALCCYRFLASSGSQFGIDPHRILVAGDSAGAVLATYVVGADWKELPPPKGQMLLYPVLDAAQNTDSIRRYQDTPMWNSKNNAKMWNWYLDGTSPLEHQAASPMTAPLPSKIPPTYLETAEFDCLHDEGLLYAQRLKQYGGYVTLYETKGTIHGYDFCLNSPITQQSIRHRIHFLKKTL</sequence>
<dbReference type="Proteomes" id="UP000886749">
    <property type="component" value="Unassembled WGS sequence"/>
</dbReference>
<evidence type="ECO:0000313" key="5">
    <source>
        <dbReference type="EMBL" id="HIR41227.1"/>
    </source>
</evidence>
<dbReference type="EMBL" id="DVGY01000117">
    <property type="protein sequence ID" value="HIR41227.1"/>
    <property type="molecule type" value="Genomic_DNA"/>
</dbReference>
<organism evidence="5 6">
    <name type="scientific">Candidatus Egerieicola pullicola</name>
    <dbReference type="NCBI Taxonomy" id="2840775"/>
    <lineage>
        <taxon>Bacteria</taxon>
        <taxon>Bacillati</taxon>
        <taxon>Bacillota</taxon>
        <taxon>Clostridia</taxon>
        <taxon>Eubacteriales</taxon>
        <taxon>Oscillospiraceae</taxon>
        <taxon>Oscillospiraceae incertae sedis</taxon>
        <taxon>Candidatus Egerieicola</taxon>
    </lineage>
</organism>
<dbReference type="AlphaFoldDB" id="A0A9D1AIY1"/>
<reference evidence="5" key="1">
    <citation type="submission" date="2020-10" db="EMBL/GenBank/DDBJ databases">
        <authorList>
            <person name="Gilroy R."/>
        </authorList>
    </citation>
    <scope>NUCLEOTIDE SEQUENCE</scope>
    <source>
        <strain evidence="5">CHK184-25365</strain>
    </source>
</reference>
<dbReference type="InterPro" id="IPR029058">
    <property type="entry name" value="AB_hydrolase_fold"/>
</dbReference>
<gene>
    <name evidence="5" type="ORF">IAB36_05315</name>
</gene>
<comment type="similarity">
    <text evidence="1">Belongs to the 'GDXG' lipolytic enzyme family.</text>
</comment>
<evidence type="ECO:0000256" key="2">
    <source>
        <dbReference type="ARBA" id="ARBA00022801"/>
    </source>
</evidence>
<reference evidence="5" key="2">
    <citation type="journal article" date="2021" name="PeerJ">
        <title>Extensive microbial diversity within the chicken gut microbiome revealed by metagenomics and culture.</title>
        <authorList>
            <person name="Gilroy R."/>
            <person name="Ravi A."/>
            <person name="Getino M."/>
            <person name="Pursley I."/>
            <person name="Horton D.L."/>
            <person name="Alikhan N.F."/>
            <person name="Baker D."/>
            <person name="Gharbi K."/>
            <person name="Hall N."/>
            <person name="Watson M."/>
            <person name="Adriaenssens E.M."/>
            <person name="Foster-Nyarko E."/>
            <person name="Jarju S."/>
            <person name="Secka A."/>
            <person name="Antonio M."/>
            <person name="Oren A."/>
            <person name="Chaudhuri R.R."/>
            <person name="La Ragione R."/>
            <person name="Hildebrand F."/>
            <person name="Pallen M.J."/>
        </authorList>
    </citation>
    <scope>NUCLEOTIDE SEQUENCE</scope>
    <source>
        <strain evidence="5">CHK184-25365</strain>
    </source>
</reference>
<dbReference type="PANTHER" id="PTHR48081:SF8">
    <property type="entry name" value="ALPHA_BETA HYDROLASE FOLD-3 DOMAIN-CONTAINING PROTEIN-RELATED"/>
    <property type="match status" value="1"/>
</dbReference>
<dbReference type="GO" id="GO:0016787">
    <property type="term" value="F:hydrolase activity"/>
    <property type="evidence" value="ECO:0007669"/>
    <property type="project" value="UniProtKB-KW"/>
</dbReference>